<dbReference type="AlphaFoldDB" id="A0A7E4VEV9"/>
<proteinExistence type="predicted"/>
<dbReference type="WBParaSite" id="Pan_g19377.t1">
    <property type="protein sequence ID" value="Pan_g19377.t1"/>
    <property type="gene ID" value="Pan_g19377"/>
</dbReference>
<evidence type="ECO:0000313" key="1">
    <source>
        <dbReference type="Proteomes" id="UP000492821"/>
    </source>
</evidence>
<reference evidence="1" key="1">
    <citation type="journal article" date="2013" name="Genetics">
        <title>The draft genome and transcriptome of Panagrellus redivivus are shaped by the harsh demands of a free-living lifestyle.</title>
        <authorList>
            <person name="Srinivasan J."/>
            <person name="Dillman A.R."/>
            <person name="Macchietto M.G."/>
            <person name="Heikkinen L."/>
            <person name="Lakso M."/>
            <person name="Fracchia K.M."/>
            <person name="Antoshechkin I."/>
            <person name="Mortazavi A."/>
            <person name="Wong G."/>
            <person name="Sternberg P.W."/>
        </authorList>
    </citation>
    <scope>NUCLEOTIDE SEQUENCE [LARGE SCALE GENOMIC DNA]</scope>
    <source>
        <strain evidence="1">MT8872</strain>
    </source>
</reference>
<keyword evidence="1" id="KW-1185">Reference proteome</keyword>
<dbReference type="Proteomes" id="UP000492821">
    <property type="component" value="Unassembled WGS sequence"/>
</dbReference>
<reference evidence="2" key="2">
    <citation type="submission" date="2020-10" db="UniProtKB">
        <authorList>
            <consortium name="WormBaseParasite"/>
        </authorList>
    </citation>
    <scope>IDENTIFICATION</scope>
</reference>
<accession>A0A7E4VEV9</accession>
<protein>
    <submittedName>
        <fullName evidence="2">tRNA-synt_2 domain-containing protein</fullName>
    </submittedName>
</protein>
<sequence>MPETLAKTTWFEQRQQTILPNFELSEVKVLPIVEYFANVQVGEYFELVFKPGFLQSSLDNLLLTVEKKFKAAGYTVEENIITSNNDGSITFRKQSDTTILLSL</sequence>
<name>A0A7E4VEV9_PANRE</name>
<evidence type="ECO:0000313" key="2">
    <source>
        <dbReference type="WBParaSite" id="Pan_g19377.t1"/>
    </source>
</evidence>
<organism evidence="1 2">
    <name type="scientific">Panagrellus redivivus</name>
    <name type="common">Microworm</name>
    <dbReference type="NCBI Taxonomy" id="6233"/>
    <lineage>
        <taxon>Eukaryota</taxon>
        <taxon>Metazoa</taxon>
        <taxon>Ecdysozoa</taxon>
        <taxon>Nematoda</taxon>
        <taxon>Chromadorea</taxon>
        <taxon>Rhabditida</taxon>
        <taxon>Tylenchina</taxon>
        <taxon>Panagrolaimomorpha</taxon>
        <taxon>Panagrolaimoidea</taxon>
        <taxon>Panagrolaimidae</taxon>
        <taxon>Panagrellus</taxon>
    </lineage>
</organism>